<keyword evidence="1" id="KW-0812">Transmembrane</keyword>
<sequence length="410" mass="47290">MKYKNLIFIAIVAFTTLVGSWVIPSLAQKMTDESKGYPLMYYSARLKELCMIDFRTHPDFFSDIKGNRYARADYDSLLPLLNARQLMLDGTMPDSIDGHAIDMKTLRMTQVMFRYRPQDMQMPQPPMGVLFEAMPKRGKLTLPGDYFTLTDRITFTDAETNTTDEKKSKRFQEEMQKKGFAFPAQGYWGNPSTRKPYEEGYFCLDAHGELFHLKMVNGRPFVKNTHLSDSLDIRWFVMSEVSDKRFYGFVFGREGEVGIIESTAEGGYFFRRLDIRPFCPEKDQLTILGNLLYWTVSVTDSQGMDTYGLDTETLSCLSSYYQPVKQVMWDSVSEWLFPFRLSLQSEENAFINLYWHTGTWKAFPLNALLALSALLLFRRTSPARRGLCAGWVLLTGIPGWVALLIMKKEN</sequence>
<name>A0ABT4PI68_9BACT</name>
<accession>A0ABT4PI68</accession>
<dbReference type="InterPro" id="IPR032333">
    <property type="entry name" value="DUF4857"/>
</dbReference>
<dbReference type="Pfam" id="PF16149">
    <property type="entry name" value="DUF4857"/>
    <property type="match status" value="1"/>
</dbReference>
<feature type="transmembrane region" description="Helical" evidence="1">
    <location>
        <begin position="388"/>
        <end position="406"/>
    </location>
</feature>
<dbReference type="EMBL" id="JAPZVM010000006">
    <property type="protein sequence ID" value="MCZ8372757.1"/>
    <property type="molecule type" value="Genomic_DNA"/>
</dbReference>
<protein>
    <submittedName>
        <fullName evidence="2">DUF4857 domain-containing protein</fullName>
    </submittedName>
</protein>
<comment type="caution">
    <text evidence="2">The sequence shown here is derived from an EMBL/GenBank/DDBJ whole genome shotgun (WGS) entry which is preliminary data.</text>
</comment>
<keyword evidence="1" id="KW-1133">Transmembrane helix</keyword>
<proteinExistence type="predicted"/>
<keyword evidence="1" id="KW-0472">Membrane</keyword>
<evidence type="ECO:0000313" key="3">
    <source>
        <dbReference type="Proteomes" id="UP001141933"/>
    </source>
</evidence>
<dbReference type="RefSeq" id="WP_269878014.1">
    <property type="nucleotide sequence ID" value="NZ_JAPZVM010000006.1"/>
</dbReference>
<evidence type="ECO:0000256" key="1">
    <source>
        <dbReference type="SAM" id="Phobius"/>
    </source>
</evidence>
<feature type="transmembrane region" description="Helical" evidence="1">
    <location>
        <begin position="353"/>
        <end position="376"/>
    </location>
</feature>
<gene>
    <name evidence="2" type="ORF">O6P32_08570</name>
</gene>
<reference evidence="2" key="1">
    <citation type="submission" date="2022-12" db="EMBL/GenBank/DDBJ databases">
        <title>Phocaeicola acetigenes sp. nov., isolated feces from a healthy human.</title>
        <authorList>
            <person name="Do H."/>
            <person name="Ha Y.B."/>
            <person name="Kim J.-S."/>
            <person name="Suh M.K."/>
            <person name="Kim H.S."/>
            <person name="Lee J.-S."/>
        </authorList>
    </citation>
    <scope>NUCLEOTIDE SEQUENCE</scope>
    <source>
        <strain evidence="2">KGMB11183</strain>
    </source>
</reference>
<evidence type="ECO:0000313" key="2">
    <source>
        <dbReference type="EMBL" id="MCZ8372757.1"/>
    </source>
</evidence>
<organism evidence="2 3">
    <name type="scientific">Phocaeicola acetigenes</name>
    <dbReference type="NCBI Taxonomy" id="3016083"/>
    <lineage>
        <taxon>Bacteria</taxon>
        <taxon>Pseudomonadati</taxon>
        <taxon>Bacteroidota</taxon>
        <taxon>Bacteroidia</taxon>
        <taxon>Bacteroidales</taxon>
        <taxon>Bacteroidaceae</taxon>
        <taxon>Phocaeicola</taxon>
    </lineage>
</organism>
<dbReference type="Proteomes" id="UP001141933">
    <property type="component" value="Unassembled WGS sequence"/>
</dbReference>
<keyword evidence="3" id="KW-1185">Reference proteome</keyword>